<sequence length="172" mass="20518">MIITNFRFTNILFNKIKPQKFSTAATASNSSSFSKRLPTGYNPPTTFAIYIQENIKNNSLTKLEFSRLSKQWKLLSDEEKERFTTLQKLKATEKLEEFHQLPEHEQNQKLQDHHEKQIQIILFRFFDKTDYPNCPLSIFDVYRRSIEPGKFSLNEIQEHFEELSDDEMKIYE</sequence>
<organism evidence="1 2">
    <name type="scientific">Panagrolaimus superbus</name>
    <dbReference type="NCBI Taxonomy" id="310955"/>
    <lineage>
        <taxon>Eukaryota</taxon>
        <taxon>Metazoa</taxon>
        <taxon>Ecdysozoa</taxon>
        <taxon>Nematoda</taxon>
        <taxon>Chromadorea</taxon>
        <taxon>Rhabditida</taxon>
        <taxon>Tylenchina</taxon>
        <taxon>Panagrolaimomorpha</taxon>
        <taxon>Panagrolaimoidea</taxon>
        <taxon>Panagrolaimidae</taxon>
        <taxon>Panagrolaimus</taxon>
    </lineage>
</organism>
<dbReference type="CDD" id="cd00084">
    <property type="entry name" value="HMG-box_SF"/>
    <property type="match status" value="1"/>
</dbReference>
<name>A0A914YZ31_9BILA</name>
<keyword evidence="1" id="KW-1185">Reference proteome</keyword>
<dbReference type="AlphaFoldDB" id="A0A914YZ31"/>
<reference evidence="2" key="1">
    <citation type="submission" date="2022-11" db="UniProtKB">
        <authorList>
            <consortium name="WormBaseParasite"/>
        </authorList>
    </citation>
    <scope>IDENTIFICATION</scope>
</reference>
<dbReference type="WBParaSite" id="PSU_v2.g5205.t1">
    <property type="protein sequence ID" value="PSU_v2.g5205.t1"/>
    <property type="gene ID" value="PSU_v2.g5205"/>
</dbReference>
<dbReference type="Gene3D" id="1.10.30.10">
    <property type="entry name" value="High mobility group box domain"/>
    <property type="match status" value="1"/>
</dbReference>
<accession>A0A914YZ31</accession>
<dbReference type="InterPro" id="IPR036910">
    <property type="entry name" value="HMG_box_dom_sf"/>
</dbReference>
<dbReference type="Proteomes" id="UP000887577">
    <property type="component" value="Unplaced"/>
</dbReference>
<dbReference type="SUPFAM" id="SSF47095">
    <property type="entry name" value="HMG-box"/>
    <property type="match status" value="1"/>
</dbReference>
<evidence type="ECO:0000313" key="1">
    <source>
        <dbReference type="Proteomes" id="UP000887577"/>
    </source>
</evidence>
<evidence type="ECO:0000313" key="2">
    <source>
        <dbReference type="WBParaSite" id="PSU_v2.g5205.t1"/>
    </source>
</evidence>
<protein>
    <submittedName>
        <fullName evidence="2">HMG box domain-containing protein</fullName>
    </submittedName>
</protein>
<proteinExistence type="predicted"/>